<feature type="transmembrane region" description="Helical" evidence="7">
    <location>
        <begin position="455"/>
        <end position="476"/>
    </location>
</feature>
<evidence type="ECO:0000256" key="7">
    <source>
        <dbReference type="SAM" id="Phobius"/>
    </source>
</evidence>
<dbReference type="InterPro" id="IPR050562">
    <property type="entry name" value="FAD_mOase_fung"/>
</dbReference>
<keyword evidence="5" id="KW-0560">Oxidoreductase</keyword>
<dbReference type="GO" id="GO:0004497">
    <property type="term" value="F:monooxygenase activity"/>
    <property type="evidence" value="ECO:0007669"/>
    <property type="project" value="UniProtKB-KW"/>
</dbReference>
<keyword evidence="7" id="KW-0812">Transmembrane</keyword>
<keyword evidence="4" id="KW-0274">FAD</keyword>
<comment type="similarity">
    <text evidence="2">Belongs to the paxM FAD-dependent monooxygenase family.</text>
</comment>
<feature type="domain" description="FAD-binding" evidence="8">
    <location>
        <begin position="11"/>
        <end position="349"/>
    </location>
</feature>
<organism evidence="9">
    <name type="scientific">Bionectria ochroleuca</name>
    <name type="common">Gliocladium roseum</name>
    <dbReference type="NCBI Taxonomy" id="29856"/>
    <lineage>
        <taxon>Eukaryota</taxon>
        <taxon>Fungi</taxon>
        <taxon>Dikarya</taxon>
        <taxon>Ascomycota</taxon>
        <taxon>Pezizomycotina</taxon>
        <taxon>Sordariomycetes</taxon>
        <taxon>Hypocreomycetidae</taxon>
        <taxon>Hypocreales</taxon>
        <taxon>Bionectriaceae</taxon>
        <taxon>Clonostachys</taxon>
    </lineage>
</organism>
<dbReference type="Gene3D" id="3.50.50.60">
    <property type="entry name" value="FAD/NAD(P)-binding domain"/>
    <property type="match status" value="1"/>
</dbReference>
<accession>A0A0B7KH85</accession>
<feature type="transmembrane region" description="Helical" evidence="7">
    <location>
        <begin position="785"/>
        <end position="807"/>
    </location>
</feature>
<reference evidence="9" key="1">
    <citation type="submission" date="2015-01" db="EMBL/GenBank/DDBJ databases">
        <authorList>
            <person name="Durling Mikael"/>
        </authorList>
    </citation>
    <scope>NUCLEOTIDE SEQUENCE</scope>
</reference>
<dbReference type="AlphaFoldDB" id="A0A0B7KH85"/>
<evidence type="ECO:0000259" key="8">
    <source>
        <dbReference type="Pfam" id="PF01494"/>
    </source>
</evidence>
<keyword evidence="7" id="KW-1133">Transmembrane helix</keyword>
<dbReference type="PANTHER" id="PTHR47356:SF2">
    <property type="entry name" value="FAD-BINDING DOMAIN-CONTAINING PROTEIN-RELATED"/>
    <property type="match status" value="1"/>
</dbReference>
<proteinExistence type="inferred from homology"/>
<sequence>MGAAKDQKPFKVVIVGGGFAGLSLAIMLEKFDIDYVLLESRGEIAPAIGAGIAVCPNGCRILDQIGCYEPLKALGLAHYHTHRVQGYDGRQHLVCRDGYEHYEKRFGYPVLFVDRPSLVRLLHNKIQKKENIQLNKRVSDIKLKQDGVQVHSNDGQIFEGSIVVGADGIYSAVRETMYRIAKEVQPGYFAENPSSKVPCYYFATYGIAKDVPNLSLEEVYISQGKGFSYFVFPGHNGQVFFLLDEKYSKTPYGDDIQRRFSAEEEAAFIKKYSNTRIADKVRFQDLYDHRVVGGMTPLHHTVYDKWSFKRIITMGDSAHKPNPGTGMGANLAFESAAELVNGILNVQKERPQGLNGLEDSDVKKIMDYVESSRISRARKVVDESYENQVVNGTENPLKTWIALRVLPNFVKESFLIDAQCGLMADAPSLHYLPKPQRPHVVPFKDELPAKPVGQIAAWAAWVAFGGAMGATIYLAGKSMRLDVSNRTLWANAVPIIRPWASSKGPGNLLRVMTSIFSDVIASENLATRVQAIHFLSQLVGSILVWTVEGNREANRTNILSLPALFLTLIQLRGICHIAPYWALLHSALSDTGVHYRFVKPDIVNSLVPALTLGYLVPSVLMMIPSNVVAWQDWTALWQFAPPMVPILTTVFSAGLRWWRNLGKHKTKEEKKQEAKEERLAIYSDDDVAGLKSAYSYATLVQATSHIVTMAYIYTHPDLSLGKIFCGLPNPFEKNWNSPNRATEVGLFFKYDMLLSMGALAAHGLYSIWQLRRDGYVRTQDAVKAALAVVFGNIVIGPGATLTSLWSWRESAISGLIRK</sequence>
<evidence type="ECO:0000256" key="2">
    <source>
        <dbReference type="ARBA" id="ARBA00007992"/>
    </source>
</evidence>
<feature type="transmembrane region" description="Helical" evidence="7">
    <location>
        <begin position="635"/>
        <end position="658"/>
    </location>
</feature>
<evidence type="ECO:0000256" key="5">
    <source>
        <dbReference type="ARBA" id="ARBA00023002"/>
    </source>
</evidence>
<dbReference type="PANTHER" id="PTHR47356">
    <property type="entry name" value="FAD-DEPENDENT MONOOXYGENASE ASQG-RELATED"/>
    <property type="match status" value="1"/>
</dbReference>
<keyword evidence="3" id="KW-0285">Flavoprotein</keyword>
<dbReference type="InterPro" id="IPR036188">
    <property type="entry name" value="FAD/NAD-bd_sf"/>
</dbReference>
<keyword evidence="6" id="KW-0503">Monooxygenase</keyword>
<keyword evidence="7" id="KW-0472">Membrane</keyword>
<name>A0A0B7KH85_BIOOC</name>
<evidence type="ECO:0000256" key="1">
    <source>
        <dbReference type="ARBA" id="ARBA00001974"/>
    </source>
</evidence>
<feature type="transmembrane region" description="Helical" evidence="7">
    <location>
        <begin position="12"/>
        <end position="28"/>
    </location>
</feature>
<evidence type="ECO:0000313" key="9">
    <source>
        <dbReference type="EMBL" id="CEO56509.1"/>
    </source>
</evidence>
<dbReference type="PRINTS" id="PR00420">
    <property type="entry name" value="RNGMNOXGNASE"/>
</dbReference>
<feature type="transmembrane region" description="Helical" evidence="7">
    <location>
        <begin position="602"/>
        <end position="623"/>
    </location>
</feature>
<dbReference type="Pfam" id="PF01494">
    <property type="entry name" value="FAD_binding_3"/>
    <property type="match status" value="1"/>
</dbReference>
<evidence type="ECO:0000256" key="4">
    <source>
        <dbReference type="ARBA" id="ARBA00022827"/>
    </source>
</evidence>
<comment type="cofactor">
    <cofactor evidence="1">
        <name>FAD</name>
        <dbReference type="ChEBI" id="CHEBI:57692"/>
    </cofactor>
</comment>
<dbReference type="GO" id="GO:0071949">
    <property type="term" value="F:FAD binding"/>
    <property type="evidence" value="ECO:0007669"/>
    <property type="project" value="InterPro"/>
</dbReference>
<dbReference type="SUPFAM" id="SSF51905">
    <property type="entry name" value="FAD/NAD(P)-binding domain"/>
    <property type="match status" value="1"/>
</dbReference>
<gene>
    <name evidence="9" type="ORF">BN869_000012567_1</name>
</gene>
<evidence type="ECO:0000256" key="6">
    <source>
        <dbReference type="ARBA" id="ARBA00023033"/>
    </source>
</evidence>
<dbReference type="InterPro" id="IPR002938">
    <property type="entry name" value="FAD-bd"/>
</dbReference>
<protein>
    <recommendedName>
        <fullName evidence="8">FAD-binding domain-containing protein</fullName>
    </recommendedName>
</protein>
<evidence type="ECO:0000256" key="3">
    <source>
        <dbReference type="ARBA" id="ARBA00022630"/>
    </source>
</evidence>
<dbReference type="EMBL" id="CDPU01000068">
    <property type="protein sequence ID" value="CEO56509.1"/>
    <property type="molecule type" value="Genomic_DNA"/>
</dbReference>